<dbReference type="AlphaFoldDB" id="D5EP29"/>
<dbReference type="Proteomes" id="UP000000925">
    <property type="component" value="Chromosome"/>
</dbReference>
<keyword evidence="1" id="KW-0732">Signal</keyword>
<dbReference type="RefSeq" id="WP_013044261.1">
    <property type="nucleotide sequence ID" value="NC_014008.1"/>
</dbReference>
<feature type="chain" id="PRO_5003071325" description="Outer membrane lipoprotein-sorting protein" evidence="1">
    <location>
        <begin position="28"/>
        <end position="300"/>
    </location>
</feature>
<protein>
    <recommendedName>
        <fullName evidence="4">Outer membrane lipoprotein-sorting protein</fullName>
    </recommendedName>
</protein>
<dbReference type="HOGENOM" id="CLU_917767_0_0_0"/>
<dbReference type="KEGG" id="caa:Caka_2523"/>
<name>D5EP29_CORAD</name>
<evidence type="ECO:0000256" key="1">
    <source>
        <dbReference type="SAM" id="SignalP"/>
    </source>
</evidence>
<keyword evidence="3" id="KW-1185">Reference proteome</keyword>
<proteinExistence type="predicted"/>
<dbReference type="eggNOG" id="ENOG5033ZE1">
    <property type="taxonomic scope" value="Bacteria"/>
</dbReference>
<reference evidence="2 3" key="1">
    <citation type="journal article" date="2010" name="Stand. Genomic Sci.">
        <title>Complete genome sequence of Coraliomargarita akajimensis type strain (04OKA010-24).</title>
        <authorList>
            <person name="Mavromatis K."/>
            <person name="Abt B."/>
            <person name="Brambilla E."/>
            <person name="Lapidus A."/>
            <person name="Copeland A."/>
            <person name="Deshpande S."/>
            <person name="Nolan M."/>
            <person name="Lucas S."/>
            <person name="Tice H."/>
            <person name="Cheng J.F."/>
            <person name="Han C."/>
            <person name="Detter J.C."/>
            <person name="Woyke T."/>
            <person name="Goodwin L."/>
            <person name="Pitluck S."/>
            <person name="Held B."/>
            <person name="Brettin T."/>
            <person name="Tapia R."/>
            <person name="Ivanova N."/>
            <person name="Mikhailova N."/>
            <person name="Pati A."/>
            <person name="Liolios K."/>
            <person name="Chen A."/>
            <person name="Palaniappan K."/>
            <person name="Land M."/>
            <person name="Hauser L."/>
            <person name="Chang Y.J."/>
            <person name="Jeffries C.D."/>
            <person name="Rohde M."/>
            <person name="Goker M."/>
            <person name="Bristow J."/>
            <person name="Eisen J.A."/>
            <person name="Markowitz V."/>
            <person name="Hugenholtz P."/>
            <person name="Klenk H.P."/>
            <person name="Kyrpides N.C."/>
        </authorList>
    </citation>
    <scope>NUCLEOTIDE SEQUENCE [LARGE SCALE GENOMIC DNA]</scope>
    <source>
        <strain evidence="3">DSM 45221 / IAM 15411 / JCM 23193 / KCTC 12865</strain>
    </source>
</reference>
<sequence length="300" mass="34396">MFSTCFNQIFRKRSALCVIAVAGLFYACTPLSCEAQMPRKGDGRYQEIDAEEGRKRLAYFRNQRLDGDYCFRFELEHLPRRGKAVRYTGTMWGTWSEAGPMTRLHLDVAADQGSTAEAVVIEYLFQNGPQPKAWLKNRETGSFDLLTGDLLMKPILEGIVYSPFDLQMPFIYWSDYDYEGPVRVKSRVAQTFLMHAPAEAEDAWAGSVRIGIDDVYNALLRIEVLETKDRMRSQFTIESFKKVQGQYIVKQVVLKDLATKDRTRFKVKQASVGLLLDDAWFDPDGSVHQPVIEDDQFQKL</sequence>
<organism evidence="2 3">
    <name type="scientific">Coraliomargarita akajimensis (strain DSM 45221 / IAM 15411 / JCM 23193 / KCTC 12865 / 04OKA010-24)</name>
    <dbReference type="NCBI Taxonomy" id="583355"/>
    <lineage>
        <taxon>Bacteria</taxon>
        <taxon>Pseudomonadati</taxon>
        <taxon>Verrucomicrobiota</taxon>
        <taxon>Opitutia</taxon>
        <taxon>Puniceicoccales</taxon>
        <taxon>Coraliomargaritaceae</taxon>
        <taxon>Coraliomargarita</taxon>
    </lineage>
</organism>
<dbReference type="EMBL" id="CP001998">
    <property type="protein sequence ID" value="ADE55539.1"/>
    <property type="molecule type" value="Genomic_DNA"/>
</dbReference>
<dbReference type="Gene3D" id="2.50.20.10">
    <property type="entry name" value="Lipoprotein localisation LolA/LolB/LppX"/>
    <property type="match status" value="1"/>
</dbReference>
<evidence type="ECO:0008006" key="4">
    <source>
        <dbReference type="Google" id="ProtNLM"/>
    </source>
</evidence>
<evidence type="ECO:0000313" key="2">
    <source>
        <dbReference type="EMBL" id="ADE55539.1"/>
    </source>
</evidence>
<feature type="signal peptide" evidence="1">
    <location>
        <begin position="1"/>
        <end position="27"/>
    </location>
</feature>
<evidence type="ECO:0000313" key="3">
    <source>
        <dbReference type="Proteomes" id="UP000000925"/>
    </source>
</evidence>
<dbReference type="STRING" id="583355.Caka_2523"/>
<accession>D5EP29</accession>
<gene>
    <name evidence="2" type="ordered locus">Caka_2523</name>
</gene>